<organism evidence="1 2">
    <name type="scientific">Riccia fluitans</name>
    <dbReference type="NCBI Taxonomy" id="41844"/>
    <lineage>
        <taxon>Eukaryota</taxon>
        <taxon>Viridiplantae</taxon>
        <taxon>Streptophyta</taxon>
        <taxon>Embryophyta</taxon>
        <taxon>Marchantiophyta</taxon>
        <taxon>Marchantiopsida</taxon>
        <taxon>Marchantiidae</taxon>
        <taxon>Marchantiales</taxon>
        <taxon>Ricciaceae</taxon>
        <taxon>Riccia</taxon>
    </lineage>
</organism>
<keyword evidence="2" id="KW-1185">Reference proteome</keyword>
<evidence type="ECO:0000313" key="1">
    <source>
        <dbReference type="EMBL" id="KAL2630907.1"/>
    </source>
</evidence>
<dbReference type="EMBL" id="JBHFFA010000004">
    <property type="protein sequence ID" value="KAL2630907.1"/>
    <property type="molecule type" value="Genomic_DNA"/>
</dbReference>
<name>A0ABD1YN89_9MARC</name>
<evidence type="ECO:0000313" key="2">
    <source>
        <dbReference type="Proteomes" id="UP001605036"/>
    </source>
</evidence>
<protein>
    <submittedName>
        <fullName evidence="1">Uncharacterized protein</fullName>
    </submittedName>
</protein>
<accession>A0ABD1YN89</accession>
<reference evidence="1 2" key="1">
    <citation type="submission" date="2024-09" db="EMBL/GenBank/DDBJ databases">
        <title>Chromosome-scale assembly of Riccia fluitans.</title>
        <authorList>
            <person name="Paukszto L."/>
            <person name="Sawicki J."/>
            <person name="Karawczyk K."/>
            <person name="Piernik-Szablinska J."/>
            <person name="Szczecinska M."/>
            <person name="Mazdziarz M."/>
        </authorList>
    </citation>
    <scope>NUCLEOTIDE SEQUENCE [LARGE SCALE GENOMIC DNA]</scope>
    <source>
        <strain evidence="1">Rf_01</strain>
        <tissue evidence="1">Aerial parts of the thallus</tissue>
    </source>
</reference>
<proteinExistence type="predicted"/>
<dbReference type="AlphaFoldDB" id="A0ABD1YN89"/>
<gene>
    <name evidence="1" type="ORF">R1flu_015593</name>
</gene>
<comment type="caution">
    <text evidence="1">The sequence shown here is derived from an EMBL/GenBank/DDBJ whole genome shotgun (WGS) entry which is preliminary data.</text>
</comment>
<sequence>MDARRASFERLDFQLERQDALNSGFIPCNNPTNDATLVYPWSQIPNSQPQFPSMERPIPLCHPYLQSSFAANLGDSFHAVRMSMQVHPTQPVAVQRVSVADPSSTVEDALYGVGAQRSRSETSIVFNWDH</sequence>
<dbReference type="Proteomes" id="UP001605036">
    <property type="component" value="Unassembled WGS sequence"/>
</dbReference>